<dbReference type="PANTHER" id="PTHR30483:SF6">
    <property type="entry name" value="PERIPLASMIC BINDING PROTEIN OF ABC TRANSPORTER FOR NATURAL AMINO ACIDS"/>
    <property type="match status" value="1"/>
</dbReference>
<feature type="chain" id="PRO_5022807954" evidence="6">
    <location>
        <begin position="22"/>
        <end position="417"/>
    </location>
</feature>
<gene>
    <name evidence="8" type="ORF">FGL86_17750</name>
</gene>
<reference evidence="8 9" key="1">
    <citation type="submission" date="2019-06" db="EMBL/GenBank/DDBJ databases">
        <title>Genome analyses of bacteria isolated from kimchi.</title>
        <authorList>
            <person name="Lee S."/>
            <person name="Ahn S."/>
            <person name="Roh S."/>
        </authorList>
    </citation>
    <scope>NUCLEOTIDE SEQUENCE [LARGE SCALE GENOMIC DNA]</scope>
    <source>
        <strain evidence="8 9">CBA4606</strain>
    </source>
</reference>
<comment type="similarity">
    <text evidence="1">Belongs to the leucine-binding protein family.</text>
</comment>
<evidence type="ECO:0000313" key="8">
    <source>
        <dbReference type="EMBL" id="QEA40737.1"/>
    </source>
</evidence>
<evidence type="ECO:0000256" key="5">
    <source>
        <dbReference type="SAM" id="MobiDB-lite"/>
    </source>
</evidence>
<dbReference type="PRINTS" id="PR00337">
    <property type="entry name" value="LEUILEVALBP"/>
</dbReference>
<dbReference type="CDD" id="cd06346">
    <property type="entry name" value="PBP1_ABC_ligand_binding-like"/>
    <property type="match status" value="1"/>
</dbReference>
<feature type="domain" description="Leucine-binding protein" evidence="7">
    <location>
        <begin position="26"/>
        <end position="337"/>
    </location>
</feature>
<keyword evidence="9" id="KW-1185">Reference proteome</keyword>
<evidence type="ECO:0000256" key="4">
    <source>
        <dbReference type="ARBA" id="ARBA00022970"/>
    </source>
</evidence>
<dbReference type="EMBL" id="CP042382">
    <property type="protein sequence ID" value="QEA40737.1"/>
    <property type="molecule type" value="Genomic_DNA"/>
</dbReference>
<evidence type="ECO:0000256" key="1">
    <source>
        <dbReference type="ARBA" id="ARBA00010062"/>
    </source>
</evidence>
<keyword evidence="4" id="KW-0029">Amino-acid transport</keyword>
<organism evidence="8 9">
    <name type="scientific">Pistricoccus aurantiacus</name>
    <dbReference type="NCBI Taxonomy" id="1883414"/>
    <lineage>
        <taxon>Bacteria</taxon>
        <taxon>Pseudomonadati</taxon>
        <taxon>Pseudomonadota</taxon>
        <taxon>Gammaproteobacteria</taxon>
        <taxon>Oceanospirillales</taxon>
        <taxon>Halomonadaceae</taxon>
        <taxon>Pistricoccus</taxon>
    </lineage>
</organism>
<dbReference type="GO" id="GO:0006865">
    <property type="term" value="P:amino acid transport"/>
    <property type="evidence" value="ECO:0007669"/>
    <property type="project" value="UniProtKB-KW"/>
</dbReference>
<feature type="signal peptide" evidence="6">
    <location>
        <begin position="1"/>
        <end position="21"/>
    </location>
</feature>
<dbReference type="RefSeq" id="WP_147186002.1">
    <property type="nucleotide sequence ID" value="NZ_CP042382.1"/>
</dbReference>
<dbReference type="Pfam" id="PF13458">
    <property type="entry name" value="Peripla_BP_6"/>
    <property type="match status" value="1"/>
</dbReference>
<sequence length="417" mass="43348">MIAKKPLITAISALAMTTSLAAIAEPLKIGALVPLTGDLQSYGEPSLKSAQLAVKEINAAGGVLGEPVELDTGDTQTSPQPGVAAAQKLANVSNVHAFLGALSSGVTIPVAQSVSKPEGILQISNASTSPVMTDLDDGDFLFRTVPSDAFQGVALAEVAADQGYDTVSVIYINNDYGKGLADSFAQAFESQGGKVGASVAYEQGQPAYRGELQQADKGNPQALVLIGYPENGQTILRQSLEGGFFQNFVLSDGMKAPELIDNLGDQALEGAVGTIPQARDDSPGAQHFAEAYASEYGEVPPKPFLDTAYDALYLIALATQKAGSTDRTAIRDSLRDVANPPGEKVGPGEFEKAVKLLEEGKDIDYEGASGSVNFDENGDVPGTFGEYTYTGGEIKTKRVFEPGNGEGEDSAGGDSNE</sequence>
<feature type="region of interest" description="Disordered" evidence="5">
    <location>
        <begin position="366"/>
        <end position="417"/>
    </location>
</feature>
<feature type="compositionally biased region" description="Acidic residues" evidence="5">
    <location>
        <begin position="406"/>
        <end position="417"/>
    </location>
</feature>
<feature type="compositionally biased region" description="Low complexity" evidence="5">
    <location>
        <begin position="382"/>
        <end position="393"/>
    </location>
</feature>
<dbReference type="KEGG" id="paur:FGL86_17750"/>
<dbReference type="AlphaFoldDB" id="A0A5B8SXA2"/>
<keyword evidence="3 6" id="KW-0732">Signal</keyword>
<dbReference type="InterPro" id="IPR028082">
    <property type="entry name" value="Peripla_BP_I"/>
</dbReference>
<evidence type="ECO:0000256" key="2">
    <source>
        <dbReference type="ARBA" id="ARBA00022448"/>
    </source>
</evidence>
<dbReference type="InterPro" id="IPR000709">
    <property type="entry name" value="Leu_Ile_Val-bd"/>
</dbReference>
<dbReference type="InterPro" id="IPR051010">
    <property type="entry name" value="BCAA_transport"/>
</dbReference>
<keyword evidence="2" id="KW-0813">Transport</keyword>
<dbReference type="OrthoDB" id="7337537at2"/>
<evidence type="ECO:0000313" key="9">
    <source>
        <dbReference type="Proteomes" id="UP000321272"/>
    </source>
</evidence>
<name>A0A5B8SXA2_9GAMM</name>
<dbReference type="Proteomes" id="UP000321272">
    <property type="component" value="Chromosome"/>
</dbReference>
<evidence type="ECO:0000256" key="6">
    <source>
        <dbReference type="SAM" id="SignalP"/>
    </source>
</evidence>
<evidence type="ECO:0000256" key="3">
    <source>
        <dbReference type="ARBA" id="ARBA00022729"/>
    </source>
</evidence>
<dbReference type="SUPFAM" id="SSF53822">
    <property type="entry name" value="Periplasmic binding protein-like I"/>
    <property type="match status" value="1"/>
</dbReference>
<dbReference type="InterPro" id="IPR028081">
    <property type="entry name" value="Leu-bd"/>
</dbReference>
<proteinExistence type="inferred from homology"/>
<evidence type="ECO:0000259" key="7">
    <source>
        <dbReference type="Pfam" id="PF13458"/>
    </source>
</evidence>
<accession>A0A5B8SXA2</accession>
<protein>
    <submittedName>
        <fullName evidence="8">ABC transporter substrate-binding protein</fullName>
    </submittedName>
</protein>
<dbReference type="Gene3D" id="3.40.50.2300">
    <property type="match status" value="2"/>
</dbReference>
<dbReference type="PANTHER" id="PTHR30483">
    <property type="entry name" value="LEUCINE-SPECIFIC-BINDING PROTEIN"/>
    <property type="match status" value="1"/>
</dbReference>